<name>A0A9P0QLR2_9ASCO</name>
<keyword evidence="12" id="KW-1185">Reference proteome</keyword>
<dbReference type="InterPro" id="IPR007861">
    <property type="entry name" value="DNA_mismatch_repair_MutS_clamp"/>
</dbReference>
<sequence length="998" mass="111847">MSSIQPQLKFTDQGDERSYFRKYSSLPAKDKSTVRIIEHNNKDYFTVLNEDADLIADAVYKTSSVIKTSTQKYRFVTISPQVLANTVIRFLLVEKSFKIEFYSHKSFQLLNAATPANYENMVLEYGVNLDSMQPSFSSPIIASIKVDGKNKIGVCFIDLSLNKISLTEFVDNDLFSNLESLVIQIGIKEVIVQSTSENSESSEANKLYQVLEKNDVVISSIKPSLFNAKDIEQDLSKLITPSDGASSEKIELILGSKGINSIDFGLSFQCTAALINYLGLLSESEIKAFTIDKYDLNAYMKLDSSTVKALNIFPSASQNSPIAGNNSGSNITSIFELLNKCKTPAGSRLLSQWLKQPLTTLSSIEERQLLLQLLIDDTNLRIFISKDFLSQVPDIKRLLKKISGGIKRTSTNNENKKLEDIVRIYQLIIVLPDLINILKLTIEEQEQQKNAKVAKLIEEYWLTPISSYYDSLLKLQELVETTIDLSPLEYASSTSSALLTDFKIKPEFDEDLININEKLENALSTIKEHHQEVGDDLCIDIDKKLKLENHQQHGWCFRVTRTDSSILRQASENKYIELQTVKAGIFFTTKKLRGLSNSYQDLTQEYNSKQKEVVKQILSISLTYSIALNGLSMILAHLDVMNSFANVSIFATIPYVKPELIPMISSSDDIKIRKLHLENARHPILEVQDDINFIGNDVKLGQSGKPEDGCPFAIITGPNMGGKSTYIRQIGVISLMAQIGCFIPVEPDSKPIVPIFDAILSRIGAGDSQLKGLSTFMIEMLETSSILSTASHNSLIIIDELGRGTSTYDGFGLAWSISEHLIKEINCFTLFATHFHELTELSKKYQSKVENLHVVAHIEEKKNGEKNNDEDDITLMYKVEPGISDKSFGIHVAELVKFPTKIVNMAKRKVSELQGTTNEEDSVIQNKKSKCNSEEFNTGITNLKMILKAWKEQCVDATSGKFEMNSQEAVGVLKDLVGNKYSEMVKKDKFINEVLTML</sequence>
<organism evidence="11 12">
    <name type="scientific">[Candida] railenensis</name>
    <dbReference type="NCBI Taxonomy" id="45579"/>
    <lineage>
        <taxon>Eukaryota</taxon>
        <taxon>Fungi</taxon>
        <taxon>Dikarya</taxon>
        <taxon>Ascomycota</taxon>
        <taxon>Saccharomycotina</taxon>
        <taxon>Pichiomycetes</taxon>
        <taxon>Debaryomycetaceae</taxon>
        <taxon>Kurtzmaniella</taxon>
    </lineage>
</organism>
<dbReference type="Gene3D" id="3.40.50.300">
    <property type="entry name" value="P-loop containing nucleotide triphosphate hydrolases"/>
    <property type="match status" value="1"/>
</dbReference>
<evidence type="ECO:0000256" key="5">
    <source>
        <dbReference type="ARBA" id="ARBA00022840"/>
    </source>
</evidence>
<evidence type="ECO:0000313" key="12">
    <source>
        <dbReference type="Proteomes" id="UP000837801"/>
    </source>
</evidence>
<dbReference type="InterPro" id="IPR016151">
    <property type="entry name" value="DNA_mismatch_repair_MutS_N"/>
</dbReference>
<dbReference type="InterPro" id="IPR000432">
    <property type="entry name" value="DNA_mismatch_repair_MutS_C"/>
</dbReference>
<dbReference type="PIRSF" id="PIRSF005813">
    <property type="entry name" value="MSH2"/>
    <property type="match status" value="1"/>
</dbReference>
<dbReference type="EMBL" id="CAKXYY010000002">
    <property type="protein sequence ID" value="CAH2350962.1"/>
    <property type="molecule type" value="Genomic_DNA"/>
</dbReference>
<dbReference type="InterPro" id="IPR011184">
    <property type="entry name" value="DNA_mismatch_repair_Msh2"/>
</dbReference>
<evidence type="ECO:0000256" key="1">
    <source>
        <dbReference type="ARBA" id="ARBA00004123"/>
    </source>
</evidence>
<dbReference type="SUPFAM" id="SSF48334">
    <property type="entry name" value="DNA repair protein MutS, domain III"/>
    <property type="match status" value="1"/>
</dbReference>
<keyword evidence="6 9" id="KW-0238">DNA-binding</keyword>
<dbReference type="InterPro" id="IPR007860">
    <property type="entry name" value="DNA_mmatch_repair_MutS_con_dom"/>
</dbReference>
<dbReference type="PROSITE" id="PS00486">
    <property type="entry name" value="DNA_MISMATCH_REPAIR_2"/>
    <property type="match status" value="1"/>
</dbReference>
<dbReference type="InterPro" id="IPR036678">
    <property type="entry name" value="MutS_con_dom_sf"/>
</dbReference>
<keyword evidence="5" id="KW-0067">ATP-binding</keyword>
<dbReference type="Gene3D" id="3.40.1170.10">
    <property type="entry name" value="DNA repair protein MutS, domain I"/>
    <property type="match status" value="1"/>
</dbReference>
<dbReference type="InterPro" id="IPR007695">
    <property type="entry name" value="DNA_mismatch_repair_MutS-lik_N"/>
</dbReference>
<dbReference type="Pfam" id="PF05190">
    <property type="entry name" value="MutS_IV"/>
    <property type="match status" value="1"/>
</dbReference>
<dbReference type="Gene3D" id="1.10.1420.10">
    <property type="match status" value="2"/>
</dbReference>
<reference evidence="11" key="1">
    <citation type="submission" date="2022-03" db="EMBL/GenBank/DDBJ databases">
        <authorList>
            <person name="Legras J.-L."/>
            <person name="Devillers H."/>
            <person name="Grondin C."/>
        </authorList>
    </citation>
    <scope>NUCLEOTIDE SEQUENCE</scope>
    <source>
        <strain evidence="11">CLIB 1423</strain>
    </source>
</reference>
<dbReference type="GO" id="GO:0030983">
    <property type="term" value="F:mismatched DNA binding"/>
    <property type="evidence" value="ECO:0007669"/>
    <property type="project" value="InterPro"/>
</dbReference>
<dbReference type="SUPFAM" id="SSF53150">
    <property type="entry name" value="DNA repair protein MutS, domain II"/>
    <property type="match status" value="1"/>
</dbReference>
<keyword evidence="3 9" id="KW-0547">Nucleotide-binding</keyword>
<dbReference type="FunFam" id="1.10.1420.10:FF:000015">
    <property type="entry name" value="DNA mismatch repair protein Msh2"/>
    <property type="match status" value="1"/>
</dbReference>
<dbReference type="InterPro" id="IPR027417">
    <property type="entry name" value="P-loop_NTPase"/>
</dbReference>
<dbReference type="Proteomes" id="UP000837801">
    <property type="component" value="Unassembled WGS sequence"/>
</dbReference>
<keyword evidence="4 9" id="KW-0227">DNA damage</keyword>
<dbReference type="InterPro" id="IPR007696">
    <property type="entry name" value="DNA_mismatch_repair_MutS_core"/>
</dbReference>
<evidence type="ECO:0000259" key="10">
    <source>
        <dbReference type="PROSITE" id="PS00486"/>
    </source>
</evidence>
<comment type="similarity">
    <text evidence="2 9">Belongs to the DNA mismatch repair MutS family.</text>
</comment>
<evidence type="ECO:0000256" key="8">
    <source>
        <dbReference type="ARBA" id="ARBA00023242"/>
    </source>
</evidence>
<dbReference type="InterPro" id="IPR045076">
    <property type="entry name" value="MutS"/>
</dbReference>
<comment type="caution">
    <text evidence="11">The sequence shown here is derived from an EMBL/GenBank/DDBJ whole genome shotgun (WGS) entry which is preliminary data.</text>
</comment>
<evidence type="ECO:0000256" key="9">
    <source>
        <dbReference type="RuleBase" id="RU003756"/>
    </source>
</evidence>
<protein>
    <submittedName>
        <fullName evidence="11">DNA mismatch repair protein Msh2p</fullName>
    </submittedName>
</protein>
<dbReference type="GO" id="GO:0006298">
    <property type="term" value="P:mismatch repair"/>
    <property type="evidence" value="ECO:0007669"/>
    <property type="project" value="InterPro"/>
</dbReference>
<keyword evidence="8" id="KW-0539">Nucleus</keyword>
<dbReference type="SUPFAM" id="SSF52540">
    <property type="entry name" value="P-loop containing nucleoside triphosphate hydrolases"/>
    <property type="match status" value="1"/>
</dbReference>
<dbReference type="Pfam" id="PF01624">
    <property type="entry name" value="MutS_I"/>
    <property type="match status" value="1"/>
</dbReference>
<dbReference type="SMART" id="SM00533">
    <property type="entry name" value="MUTSd"/>
    <property type="match status" value="1"/>
</dbReference>
<feature type="domain" description="DNA mismatch repair proteins mutS family" evidence="10">
    <location>
        <begin position="794"/>
        <end position="810"/>
    </location>
</feature>
<keyword evidence="7 9" id="KW-0234">DNA repair</keyword>
<evidence type="ECO:0000256" key="2">
    <source>
        <dbReference type="ARBA" id="ARBA00006271"/>
    </source>
</evidence>
<evidence type="ECO:0000256" key="4">
    <source>
        <dbReference type="ARBA" id="ARBA00022763"/>
    </source>
</evidence>
<gene>
    <name evidence="11" type="ORF">CLIB1423_02S09098</name>
</gene>
<dbReference type="GO" id="GO:0140664">
    <property type="term" value="F:ATP-dependent DNA damage sensor activity"/>
    <property type="evidence" value="ECO:0007669"/>
    <property type="project" value="InterPro"/>
</dbReference>
<dbReference type="InterPro" id="IPR036187">
    <property type="entry name" value="DNA_mismatch_repair_MutS_sf"/>
</dbReference>
<comment type="subcellular location">
    <subcellularLocation>
        <location evidence="1">Nucleus</location>
    </subcellularLocation>
</comment>
<evidence type="ECO:0000256" key="6">
    <source>
        <dbReference type="ARBA" id="ARBA00023125"/>
    </source>
</evidence>
<dbReference type="GO" id="GO:0006312">
    <property type="term" value="P:mitotic recombination"/>
    <property type="evidence" value="ECO:0007669"/>
    <property type="project" value="TreeGrafter"/>
</dbReference>
<proteinExistence type="inferred from homology"/>
<comment type="function">
    <text evidence="9">Component of the post-replicative DNA mismatch repair system (MMR).</text>
</comment>
<dbReference type="PANTHER" id="PTHR11361:SF35">
    <property type="entry name" value="DNA MISMATCH REPAIR PROTEIN MSH2"/>
    <property type="match status" value="1"/>
</dbReference>
<dbReference type="Gene3D" id="3.30.420.110">
    <property type="entry name" value="MutS, connector domain"/>
    <property type="match status" value="1"/>
</dbReference>
<dbReference type="PANTHER" id="PTHR11361">
    <property type="entry name" value="DNA MISMATCH REPAIR PROTEIN MUTS FAMILY MEMBER"/>
    <property type="match status" value="1"/>
</dbReference>
<dbReference type="AlphaFoldDB" id="A0A9P0QLR2"/>
<dbReference type="SMART" id="SM00534">
    <property type="entry name" value="MUTSac"/>
    <property type="match status" value="1"/>
</dbReference>
<dbReference type="Pfam" id="PF05192">
    <property type="entry name" value="MutS_III"/>
    <property type="match status" value="1"/>
</dbReference>
<dbReference type="Pfam" id="PF00488">
    <property type="entry name" value="MutS_V"/>
    <property type="match status" value="1"/>
</dbReference>
<evidence type="ECO:0000256" key="3">
    <source>
        <dbReference type="ARBA" id="ARBA00022741"/>
    </source>
</evidence>
<dbReference type="GO" id="GO:0032301">
    <property type="term" value="C:MutSalpha complex"/>
    <property type="evidence" value="ECO:0007669"/>
    <property type="project" value="TreeGrafter"/>
</dbReference>
<evidence type="ECO:0000313" key="11">
    <source>
        <dbReference type="EMBL" id="CAH2350962.1"/>
    </source>
</evidence>
<dbReference type="Pfam" id="PF05188">
    <property type="entry name" value="MutS_II"/>
    <property type="match status" value="1"/>
</dbReference>
<dbReference type="OrthoDB" id="295033at2759"/>
<dbReference type="GO" id="GO:0005524">
    <property type="term" value="F:ATP binding"/>
    <property type="evidence" value="ECO:0007669"/>
    <property type="project" value="UniProtKB-KW"/>
</dbReference>
<evidence type="ECO:0000256" key="7">
    <source>
        <dbReference type="ARBA" id="ARBA00023204"/>
    </source>
</evidence>
<accession>A0A9P0QLR2</accession>